<evidence type="ECO:0000313" key="2">
    <source>
        <dbReference type="Proteomes" id="UP001157502"/>
    </source>
</evidence>
<dbReference type="EMBL" id="CM055739">
    <property type="protein sequence ID" value="KAJ8003367.1"/>
    <property type="molecule type" value="Genomic_DNA"/>
</dbReference>
<accession>A0ACC2GIH3</accession>
<name>A0ACC2GIH3_DALPE</name>
<gene>
    <name evidence="1" type="ORF">DPEC_G00147600</name>
</gene>
<evidence type="ECO:0000313" key="1">
    <source>
        <dbReference type="EMBL" id="KAJ8003367.1"/>
    </source>
</evidence>
<sequence length="179" mass="19091">MSNNNQDSWFKKCILPASSPSPVINAESDLPHTAPAAGHNVEGGGWFGTQHLGEELEHGFHADRGCCFVLLCPCRHLQAPCLQRPHRLVQRLGAQHPPGNETCNVKGNMLRMTCSVSMTTHRPTSWSVSSATPVPPRPMADATGCGRSPGRPPPTPASPLPVDVDTAGPQTPGLRNRGL</sequence>
<dbReference type="Proteomes" id="UP001157502">
    <property type="component" value="Chromosome 12"/>
</dbReference>
<proteinExistence type="predicted"/>
<reference evidence="1" key="1">
    <citation type="submission" date="2021-05" db="EMBL/GenBank/DDBJ databases">
        <authorList>
            <person name="Pan Q."/>
            <person name="Jouanno E."/>
            <person name="Zahm M."/>
            <person name="Klopp C."/>
            <person name="Cabau C."/>
            <person name="Louis A."/>
            <person name="Berthelot C."/>
            <person name="Parey E."/>
            <person name="Roest Crollius H."/>
            <person name="Montfort J."/>
            <person name="Robinson-Rechavi M."/>
            <person name="Bouchez O."/>
            <person name="Lampietro C."/>
            <person name="Lopez Roques C."/>
            <person name="Donnadieu C."/>
            <person name="Postlethwait J."/>
            <person name="Bobe J."/>
            <person name="Dillon D."/>
            <person name="Chandos A."/>
            <person name="von Hippel F."/>
            <person name="Guiguen Y."/>
        </authorList>
    </citation>
    <scope>NUCLEOTIDE SEQUENCE</scope>
    <source>
        <strain evidence="1">YG-Jan2019</strain>
    </source>
</reference>
<keyword evidence="2" id="KW-1185">Reference proteome</keyword>
<protein>
    <submittedName>
        <fullName evidence="1">Uncharacterized protein</fullName>
    </submittedName>
</protein>
<organism evidence="1 2">
    <name type="scientific">Dallia pectoralis</name>
    <name type="common">Alaska blackfish</name>
    <dbReference type="NCBI Taxonomy" id="75939"/>
    <lineage>
        <taxon>Eukaryota</taxon>
        <taxon>Metazoa</taxon>
        <taxon>Chordata</taxon>
        <taxon>Craniata</taxon>
        <taxon>Vertebrata</taxon>
        <taxon>Euteleostomi</taxon>
        <taxon>Actinopterygii</taxon>
        <taxon>Neopterygii</taxon>
        <taxon>Teleostei</taxon>
        <taxon>Protacanthopterygii</taxon>
        <taxon>Esociformes</taxon>
        <taxon>Umbridae</taxon>
        <taxon>Dallia</taxon>
    </lineage>
</organism>
<comment type="caution">
    <text evidence="1">The sequence shown here is derived from an EMBL/GenBank/DDBJ whole genome shotgun (WGS) entry which is preliminary data.</text>
</comment>